<comment type="caution">
    <text evidence="1">The sequence shown here is derived from an EMBL/GenBank/DDBJ whole genome shotgun (WGS) entry which is preliminary data.</text>
</comment>
<organism evidence="1 2">
    <name type="scientific">Enterococcus larvae</name>
    <dbReference type="NCBI Taxonomy" id="2794352"/>
    <lineage>
        <taxon>Bacteria</taxon>
        <taxon>Bacillati</taxon>
        <taxon>Bacillota</taxon>
        <taxon>Bacilli</taxon>
        <taxon>Lactobacillales</taxon>
        <taxon>Enterococcaceae</taxon>
        <taxon>Enterococcus</taxon>
    </lineage>
</organism>
<protein>
    <recommendedName>
        <fullName evidence="3">LXG domain-containing protein</fullName>
    </recommendedName>
</protein>
<proteinExistence type="predicted"/>
<keyword evidence="2" id="KW-1185">Reference proteome</keyword>
<evidence type="ECO:0000313" key="1">
    <source>
        <dbReference type="EMBL" id="MBP1046898.1"/>
    </source>
</evidence>
<dbReference type="Proteomes" id="UP000673375">
    <property type="component" value="Unassembled WGS sequence"/>
</dbReference>
<dbReference type="RefSeq" id="WP_209557687.1">
    <property type="nucleotide sequence ID" value="NZ_JAEDXU010000005.1"/>
</dbReference>
<gene>
    <name evidence="1" type="ORF">I6N96_11525</name>
</gene>
<accession>A0ABS4CL35</accession>
<name>A0ABS4CL35_9ENTE</name>
<evidence type="ECO:0008006" key="3">
    <source>
        <dbReference type="Google" id="ProtNLM"/>
    </source>
</evidence>
<evidence type="ECO:0000313" key="2">
    <source>
        <dbReference type="Proteomes" id="UP000673375"/>
    </source>
</evidence>
<reference evidence="1 2" key="1">
    <citation type="submission" date="2020-12" db="EMBL/GenBank/DDBJ databases">
        <title>Vagococcus allomyrinae sp. nov. and Enterococcus lavae sp. nov., isolated from the larvae of Allomyrina dichotoma.</title>
        <authorList>
            <person name="Lee S.D."/>
        </authorList>
    </citation>
    <scope>NUCLEOTIDE SEQUENCE [LARGE SCALE GENOMIC DNA]</scope>
    <source>
        <strain evidence="1 2">BWM-S5</strain>
    </source>
</reference>
<sequence>MTDKLNFSIEMMNEISGKYQSCVTETETILESLNTLRNQLNDNYKGHGSALSDDAVSKIIEHVEFLQKCYSCTEQFVTHTQETMAMLDDMLMKPSDVLSTTASSGGGR</sequence>
<dbReference type="EMBL" id="JAEDXU010000005">
    <property type="protein sequence ID" value="MBP1046898.1"/>
    <property type="molecule type" value="Genomic_DNA"/>
</dbReference>